<proteinExistence type="inferred from homology"/>
<dbReference type="PROSITE" id="PS50928">
    <property type="entry name" value="ABC_TM1"/>
    <property type="match status" value="1"/>
</dbReference>
<evidence type="ECO:0000256" key="2">
    <source>
        <dbReference type="ARBA" id="ARBA00007069"/>
    </source>
</evidence>
<feature type="transmembrane region" description="Helical" evidence="8">
    <location>
        <begin position="131"/>
        <end position="150"/>
    </location>
</feature>
<keyword evidence="3 8" id="KW-0813">Transport</keyword>
<evidence type="ECO:0000256" key="1">
    <source>
        <dbReference type="ARBA" id="ARBA00004651"/>
    </source>
</evidence>
<reference evidence="10 11" key="1">
    <citation type="submission" date="2019-03" db="EMBL/GenBank/DDBJ databases">
        <title>Genomic Encyclopedia of Type Strains, Phase III (KMG-III): the genomes of soil and plant-associated and newly described type strains.</title>
        <authorList>
            <person name="Whitman W."/>
        </authorList>
    </citation>
    <scope>NUCLEOTIDE SEQUENCE [LARGE SCALE GENOMIC DNA]</scope>
    <source>
        <strain evidence="10 11">CGMCC 1.7660</strain>
    </source>
</reference>
<comment type="similarity">
    <text evidence="2">Belongs to the binding-protein-dependent transport system permease family. CysTW subfamily.</text>
</comment>
<accession>A0A4R6X2X5</accession>
<keyword evidence="6 8" id="KW-1133">Transmembrane helix</keyword>
<evidence type="ECO:0000256" key="5">
    <source>
        <dbReference type="ARBA" id="ARBA00022692"/>
    </source>
</evidence>
<keyword evidence="7 8" id="KW-0472">Membrane</keyword>
<dbReference type="RefSeq" id="WP_133611563.1">
    <property type="nucleotide sequence ID" value="NZ_SNYW01000001.1"/>
</dbReference>
<sequence length="267" mass="29153">MMFRAMTIRRWLSAHLALVYVFLYAPILVLVALSFNKAGLPTVWTGFSVEWYGKLLANQKILSAVGNSLFIAAVATAISVVIGTLLAMGLEERRPRVATEALISAPMIIPDIVMAISLLSFYSLIKLTLGAHSVILSHTAFMISFVCVVVRTRFKHFDRSIIEASIDLGASEITTFRRVTLPVIAPGVIAAALLGFTLSFDEFIIAYFTAGPSSSSITFPMQIYAMIRFGVTPDVNAVATIVLLVSFFLIFLSQRLTREEPAQGAKP</sequence>
<evidence type="ECO:0000256" key="7">
    <source>
        <dbReference type="ARBA" id="ARBA00023136"/>
    </source>
</evidence>
<evidence type="ECO:0000256" key="4">
    <source>
        <dbReference type="ARBA" id="ARBA00022475"/>
    </source>
</evidence>
<feature type="transmembrane region" description="Helical" evidence="8">
    <location>
        <begin position="102"/>
        <end position="125"/>
    </location>
</feature>
<dbReference type="CDD" id="cd06261">
    <property type="entry name" value="TM_PBP2"/>
    <property type="match status" value="1"/>
</dbReference>
<gene>
    <name evidence="10" type="ORF">A8950_0144</name>
</gene>
<evidence type="ECO:0000256" key="3">
    <source>
        <dbReference type="ARBA" id="ARBA00022448"/>
    </source>
</evidence>
<keyword evidence="5 8" id="KW-0812">Transmembrane</keyword>
<evidence type="ECO:0000313" key="10">
    <source>
        <dbReference type="EMBL" id="TDQ86452.1"/>
    </source>
</evidence>
<organism evidence="10 11">
    <name type="scientific">Dongia mobilis</name>
    <dbReference type="NCBI Taxonomy" id="578943"/>
    <lineage>
        <taxon>Bacteria</taxon>
        <taxon>Pseudomonadati</taxon>
        <taxon>Pseudomonadota</taxon>
        <taxon>Alphaproteobacteria</taxon>
        <taxon>Rhodospirillales</taxon>
        <taxon>Dongiaceae</taxon>
        <taxon>Dongia</taxon>
    </lineage>
</organism>
<evidence type="ECO:0000313" key="11">
    <source>
        <dbReference type="Proteomes" id="UP000295783"/>
    </source>
</evidence>
<dbReference type="Proteomes" id="UP000295783">
    <property type="component" value="Unassembled WGS sequence"/>
</dbReference>
<comment type="subcellular location">
    <subcellularLocation>
        <location evidence="1 8">Cell membrane</location>
        <topology evidence="1 8">Multi-pass membrane protein</topology>
    </subcellularLocation>
</comment>
<dbReference type="InterPro" id="IPR051789">
    <property type="entry name" value="Bact_Polyamine_Transport"/>
</dbReference>
<dbReference type="OrthoDB" id="9782004at2"/>
<comment type="caution">
    <text evidence="10">The sequence shown here is derived from an EMBL/GenBank/DDBJ whole genome shotgun (WGS) entry which is preliminary data.</text>
</comment>
<evidence type="ECO:0000256" key="6">
    <source>
        <dbReference type="ARBA" id="ARBA00022989"/>
    </source>
</evidence>
<dbReference type="AlphaFoldDB" id="A0A4R6X2X5"/>
<evidence type="ECO:0000256" key="8">
    <source>
        <dbReference type="RuleBase" id="RU363032"/>
    </source>
</evidence>
<protein>
    <submittedName>
        <fullName evidence="10">Spermidine/putrescine transport system permease protein</fullName>
    </submittedName>
</protein>
<feature type="transmembrane region" description="Helical" evidence="8">
    <location>
        <begin position="69"/>
        <end position="90"/>
    </location>
</feature>
<feature type="transmembrane region" description="Helical" evidence="8">
    <location>
        <begin position="179"/>
        <end position="198"/>
    </location>
</feature>
<feature type="transmembrane region" description="Helical" evidence="8">
    <location>
        <begin position="12"/>
        <end position="35"/>
    </location>
</feature>
<dbReference type="PANTHER" id="PTHR43848">
    <property type="entry name" value="PUTRESCINE TRANSPORT SYSTEM PERMEASE PROTEIN POTI"/>
    <property type="match status" value="1"/>
</dbReference>
<keyword evidence="11" id="KW-1185">Reference proteome</keyword>
<dbReference type="PANTHER" id="PTHR43848:SF2">
    <property type="entry name" value="PUTRESCINE TRANSPORT SYSTEM PERMEASE PROTEIN POTI"/>
    <property type="match status" value="1"/>
</dbReference>
<dbReference type="GO" id="GO:0005886">
    <property type="term" value="C:plasma membrane"/>
    <property type="evidence" value="ECO:0007669"/>
    <property type="project" value="UniProtKB-SubCell"/>
</dbReference>
<keyword evidence="4" id="KW-1003">Cell membrane</keyword>
<dbReference type="Pfam" id="PF00528">
    <property type="entry name" value="BPD_transp_1"/>
    <property type="match status" value="1"/>
</dbReference>
<dbReference type="SUPFAM" id="SSF161098">
    <property type="entry name" value="MetI-like"/>
    <property type="match status" value="1"/>
</dbReference>
<dbReference type="Gene3D" id="1.10.3720.10">
    <property type="entry name" value="MetI-like"/>
    <property type="match status" value="1"/>
</dbReference>
<feature type="transmembrane region" description="Helical" evidence="8">
    <location>
        <begin position="235"/>
        <end position="252"/>
    </location>
</feature>
<name>A0A4R6X2X5_9PROT</name>
<feature type="domain" description="ABC transmembrane type-1" evidence="9">
    <location>
        <begin position="65"/>
        <end position="253"/>
    </location>
</feature>
<dbReference type="GO" id="GO:0055085">
    <property type="term" value="P:transmembrane transport"/>
    <property type="evidence" value="ECO:0007669"/>
    <property type="project" value="InterPro"/>
</dbReference>
<dbReference type="EMBL" id="SNYW01000001">
    <property type="protein sequence ID" value="TDQ86452.1"/>
    <property type="molecule type" value="Genomic_DNA"/>
</dbReference>
<evidence type="ECO:0000259" key="9">
    <source>
        <dbReference type="PROSITE" id="PS50928"/>
    </source>
</evidence>
<dbReference type="InterPro" id="IPR000515">
    <property type="entry name" value="MetI-like"/>
</dbReference>
<dbReference type="InterPro" id="IPR035906">
    <property type="entry name" value="MetI-like_sf"/>
</dbReference>